<dbReference type="Gene3D" id="4.10.1000.10">
    <property type="entry name" value="Zinc finger, CCCH-type"/>
    <property type="match status" value="1"/>
</dbReference>
<feature type="region of interest" description="Disordered" evidence="5">
    <location>
        <begin position="307"/>
        <end position="330"/>
    </location>
</feature>
<dbReference type="GO" id="GO:0008270">
    <property type="term" value="F:zinc ion binding"/>
    <property type="evidence" value="ECO:0007669"/>
    <property type="project" value="UniProtKB-KW"/>
</dbReference>
<comment type="caution">
    <text evidence="7">The sequence shown here is derived from an EMBL/GenBank/DDBJ whole genome shotgun (WGS) entry which is preliminary data.</text>
</comment>
<dbReference type="EMBL" id="CAUJNA010000376">
    <property type="protein sequence ID" value="CAJ1376254.1"/>
    <property type="molecule type" value="Genomic_DNA"/>
</dbReference>
<dbReference type="AlphaFoldDB" id="A0AA36HXI3"/>
<dbReference type="InterPro" id="IPR036855">
    <property type="entry name" value="Znf_CCCH_sf"/>
</dbReference>
<sequence length="330" mass="34248">MTPGFARNSRGHLPGCVCKGCSPALQDRASTGHLPGCICKACRFGAASAAAPVRPAGKPPSGGHADQQAGGEESPRSELEVPSVQVLQALDKELARGAGPEAPKAPRPAPAEVISLKDVLSEAFRPKDLEEAQPRANEGERVGGARLGARPGRAETTLDAASLHAYAELQAALGEAAGPSASVTSTEEAAPAPKPVLQKDLASEVAAFAASLGLDGPTQGKVLELLSPAGPERGLEELQKIQAALTRARNPIGFLKIKLDDLERAQDSPARKIQCFHWKQGTCRYGERCKYAHTIVAGLQVSSTGQVMGQDFGPPPNATSAGGGRRSRSR</sequence>
<keyword evidence="2 4" id="KW-0863">Zinc-finger</keyword>
<gene>
    <name evidence="7" type="ORF">EVOR1521_LOCUS5359</name>
</gene>
<keyword evidence="8" id="KW-1185">Reference proteome</keyword>
<organism evidence="7 8">
    <name type="scientific">Effrenium voratum</name>
    <dbReference type="NCBI Taxonomy" id="2562239"/>
    <lineage>
        <taxon>Eukaryota</taxon>
        <taxon>Sar</taxon>
        <taxon>Alveolata</taxon>
        <taxon>Dinophyceae</taxon>
        <taxon>Suessiales</taxon>
        <taxon>Symbiodiniaceae</taxon>
        <taxon>Effrenium</taxon>
    </lineage>
</organism>
<dbReference type="Pfam" id="PF00642">
    <property type="entry name" value="zf-CCCH"/>
    <property type="match status" value="1"/>
</dbReference>
<proteinExistence type="predicted"/>
<accession>A0AA36HXI3</accession>
<evidence type="ECO:0000256" key="1">
    <source>
        <dbReference type="ARBA" id="ARBA00022723"/>
    </source>
</evidence>
<evidence type="ECO:0000256" key="4">
    <source>
        <dbReference type="PROSITE-ProRule" id="PRU00723"/>
    </source>
</evidence>
<feature type="domain" description="C3H1-type" evidence="6">
    <location>
        <begin position="269"/>
        <end position="296"/>
    </location>
</feature>
<dbReference type="InterPro" id="IPR000571">
    <property type="entry name" value="Znf_CCCH"/>
</dbReference>
<protein>
    <recommendedName>
        <fullName evidence="6">C3H1-type domain-containing protein</fullName>
    </recommendedName>
</protein>
<name>A0AA36HXI3_9DINO</name>
<keyword evidence="1 4" id="KW-0479">Metal-binding</keyword>
<reference evidence="7" key="1">
    <citation type="submission" date="2023-08" db="EMBL/GenBank/DDBJ databases">
        <authorList>
            <person name="Chen Y."/>
            <person name="Shah S."/>
            <person name="Dougan E. K."/>
            <person name="Thang M."/>
            <person name="Chan C."/>
        </authorList>
    </citation>
    <scope>NUCLEOTIDE SEQUENCE</scope>
</reference>
<dbReference type="SUPFAM" id="SSF90229">
    <property type="entry name" value="CCCH zinc finger"/>
    <property type="match status" value="1"/>
</dbReference>
<feature type="region of interest" description="Disordered" evidence="5">
    <location>
        <begin position="125"/>
        <end position="153"/>
    </location>
</feature>
<feature type="region of interest" description="Disordered" evidence="5">
    <location>
        <begin position="51"/>
        <end position="82"/>
    </location>
</feature>
<evidence type="ECO:0000313" key="7">
    <source>
        <dbReference type="EMBL" id="CAJ1376254.1"/>
    </source>
</evidence>
<feature type="zinc finger region" description="C3H1-type" evidence="4">
    <location>
        <begin position="269"/>
        <end position="296"/>
    </location>
</feature>
<feature type="compositionally biased region" description="Basic and acidic residues" evidence="5">
    <location>
        <begin position="125"/>
        <end position="143"/>
    </location>
</feature>
<evidence type="ECO:0000256" key="5">
    <source>
        <dbReference type="SAM" id="MobiDB-lite"/>
    </source>
</evidence>
<dbReference type="Proteomes" id="UP001178507">
    <property type="component" value="Unassembled WGS sequence"/>
</dbReference>
<evidence type="ECO:0000313" key="8">
    <source>
        <dbReference type="Proteomes" id="UP001178507"/>
    </source>
</evidence>
<evidence type="ECO:0000256" key="2">
    <source>
        <dbReference type="ARBA" id="ARBA00022771"/>
    </source>
</evidence>
<evidence type="ECO:0000259" key="6">
    <source>
        <dbReference type="PROSITE" id="PS50103"/>
    </source>
</evidence>
<keyword evidence="3 4" id="KW-0862">Zinc</keyword>
<dbReference type="PROSITE" id="PS50103">
    <property type="entry name" value="ZF_C3H1"/>
    <property type="match status" value="1"/>
</dbReference>
<dbReference type="SMART" id="SM00356">
    <property type="entry name" value="ZnF_C3H1"/>
    <property type="match status" value="1"/>
</dbReference>
<evidence type="ECO:0000256" key="3">
    <source>
        <dbReference type="ARBA" id="ARBA00022833"/>
    </source>
</evidence>